<evidence type="ECO:0000256" key="5">
    <source>
        <dbReference type="ARBA" id="ARBA00022516"/>
    </source>
</evidence>
<keyword evidence="14" id="KW-1185">Reference proteome</keyword>
<evidence type="ECO:0000256" key="1">
    <source>
        <dbReference type="ARBA" id="ARBA00001947"/>
    </source>
</evidence>
<feature type="binding site" evidence="12">
    <location>
        <position position="241"/>
    </location>
    <ligand>
        <name>Zn(2+)</name>
        <dbReference type="ChEBI" id="CHEBI:29105"/>
    </ligand>
</feature>
<sequence length="307" mass="33662">MIRQRTLKSSVTATGVGLHGGRKVTMTLRPAAPDAGIVFHRVDLDPVVSLPADPYSVCDTRMCSGLQRGTAKVGTVEHLMSALAGLGIDNVHVDIDAPEIPILDGSSSPFVFLLRSAGIEEQAAPKRFIRVTRPVEYRDGDKWVRLEPYDGFRLEFSIEFNHPAVDGTATRVLVDFAEHSYERDIARARTFGFMQDVEFMQANGLALGGSLANAIVMDEYRVLNTEGLRYADEFVKHKVLDAIGDLYLCGRPLLATYTAHKSGHAMNNELLRALLEDRTAWESVSFDTADDTPAAVARRFGAEPLAA</sequence>
<dbReference type="PANTHER" id="PTHR33694">
    <property type="entry name" value="UDP-3-O-ACYL-N-ACETYLGLUCOSAMINE DEACETYLASE 1, MITOCHONDRIAL-RELATED"/>
    <property type="match status" value="1"/>
</dbReference>
<dbReference type="RefSeq" id="WP_102247677.1">
    <property type="nucleotide sequence ID" value="NZ_CP025682.1"/>
</dbReference>
<dbReference type="PANTHER" id="PTHR33694:SF1">
    <property type="entry name" value="UDP-3-O-ACYL-N-ACETYLGLUCOSAMINE DEACETYLASE 1, MITOCHONDRIAL-RELATED"/>
    <property type="match status" value="1"/>
</dbReference>
<dbReference type="KEGG" id="atw:C0099_12240"/>
<comment type="pathway">
    <text evidence="3 12">Glycolipid biosynthesis; lipid IV(A) biosynthesis; lipid IV(A) from (3R)-3-hydroxytetradecanoyl-[acyl-carrier-protein] and UDP-N-acetyl-alpha-D-glucosamine: step 2/6.</text>
</comment>
<comment type="similarity">
    <text evidence="12">Belongs to the LpxC family.</text>
</comment>
<evidence type="ECO:0000256" key="11">
    <source>
        <dbReference type="ARBA" id="ARBA00024535"/>
    </source>
</evidence>
<dbReference type="Pfam" id="PF03331">
    <property type="entry name" value="LpxC"/>
    <property type="match status" value="1"/>
</dbReference>
<dbReference type="OrthoDB" id="9802746at2"/>
<dbReference type="GO" id="GO:0016020">
    <property type="term" value="C:membrane"/>
    <property type="evidence" value="ECO:0007669"/>
    <property type="project" value="GOC"/>
</dbReference>
<keyword evidence="7 12" id="KW-0479">Metal-binding</keyword>
<dbReference type="Gene3D" id="3.30.230.20">
    <property type="entry name" value="lpxc deacetylase, domain 1"/>
    <property type="match status" value="1"/>
</dbReference>
<evidence type="ECO:0000256" key="2">
    <source>
        <dbReference type="ARBA" id="ARBA00002923"/>
    </source>
</evidence>
<evidence type="ECO:0000256" key="8">
    <source>
        <dbReference type="ARBA" id="ARBA00022801"/>
    </source>
</evidence>
<evidence type="ECO:0000256" key="10">
    <source>
        <dbReference type="ARBA" id="ARBA00023098"/>
    </source>
</evidence>
<organism evidence="13 14">
    <name type="scientific">Pseudazoarcus pumilus</name>
    <dbReference type="NCBI Taxonomy" id="2067960"/>
    <lineage>
        <taxon>Bacteria</taxon>
        <taxon>Pseudomonadati</taxon>
        <taxon>Pseudomonadota</taxon>
        <taxon>Betaproteobacteria</taxon>
        <taxon>Rhodocyclales</taxon>
        <taxon>Zoogloeaceae</taxon>
        <taxon>Pseudazoarcus</taxon>
    </lineage>
</organism>
<protein>
    <recommendedName>
        <fullName evidence="4 12">UDP-3-O-acyl-N-acetylglucosamine deacetylase</fullName>
        <shortName evidence="12">UDP-3-O-acyl-GlcNAc deacetylase</shortName>
        <ecNumber evidence="4 12">3.5.1.108</ecNumber>
    </recommendedName>
    <alternativeName>
        <fullName evidence="12">UDP-3-O-[R-3-hydroxymyristoyl]-N-acetylglucosamine deacetylase</fullName>
    </alternativeName>
</protein>
<dbReference type="Proteomes" id="UP000242205">
    <property type="component" value="Chromosome"/>
</dbReference>
<dbReference type="SUPFAM" id="SSF54211">
    <property type="entry name" value="Ribosomal protein S5 domain 2-like"/>
    <property type="match status" value="2"/>
</dbReference>
<dbReference type="GO" id="GO:0009245">
    <property type="term" value="P:lipid A biosynthetic process"/>
    <property type="evidence" value="ECO:0007669"/>
    <property type="project" value="UniProtKB-UniRule"/>
</dbReference>
<dbReference type="Gene3D" id="3.30.1700.10">
    <property type="entry name" value="lpxc deacetylase, domain 2"/>
    <property type="match status" value="1"/>
</dbReference>
<reference evidence="13 14" key="1">
    <citation type="submission" date="2018-01" db="EMBL/GenBank/DDBJ databases">
        <authorList>
            <person name="Fu G.-Y."/>
        </authorList>
    </citation>
    <scope>NUCLEOTIDE SEQUENCE [LARGE SCALE GENOMIC DNA]</scope>
    <source>
        <strain evidence="13 14">SY39</strain>
    </source>
</reference>
<comment type="function">
    <text evidence="2 12">Catalyzes the hydrolysis of UDP-3-O-myristoyl-N-acetylglucosamine to form UDP-3-O-myristoylglucosamine and acetate, the committed step in lipid A biosynthesis.</text>
</comment>
<evidence type="ECO:0000256" key="3">
    <source>
        <dbReference type="ARBA" id="ARBA00005002"/>
    </source>
</evidence>
<feature type="binding site" evidence="12">
    <location>
        <position position="78"/>
    </location>
    <ligand>
        <name>Zn(2+)</name>
        <dbReference type="ChEBI" id="CHEBI:29105"/>
    </ligand>
</feature>
<dbReference type="NCBIfam" id="TIGR00325">
    <property type="entry name" value="lpxC"/>
    <property type="match status" value="1"/>
</dbReference>
<dbReference type="GO" id="GO:0103117">
    <property type="term" value="F:UDP-3-O-acyl-N-acetylglucosamine deacetylase activity"/>
    <property type="evidence" value="ECO:0007669"/>
    <property type="project" value="UniProtKB-UniRule"/>
</dbReference>
<keyword evidence="5 12" id="KW-0444">Lipid biosynthesis</keyword>
<dbReference type="GO" id="GO:0046872">
    <property type="term" value="F:metal ion binding"/>
    <property type="evidence" value="ECO:0007669"/>
    <property type="project" value="UniProtKB-KW"/>
</dbReference>
<accession>A0A2I6S8M9</accession>
<evidence type="ECO:0000256" key="4">
    <source>
        <dbReference type="ARBA" id="ARBA00012745"/>
    </source>
</evidence>
<comment type="catalytic activity">
    <reaction evidence="11 12">
        <text>a UDP-3-O-[(3R)-3-hydroxyacyl]-N-acetyl-alpha-D-glucosamine + H2O = a UDP-3-O-[(3R)-3-hydroxyacyl]-alpha-D-glucosamine + acetate</text>
        <dbReference type="Rhea" id="RHEA:67816"/>
        <dbReference type="ChEBI" id="CHEBI:15377"/>
        <dbReference type="ChEBI" id="CHEBI:30089"/>
        <dbReference type="ChEBI" id="CHEBI:137740"/>
        <dbReference type="ChEBI" id="CHEBI:173225"/>
        <dbReference type="EC" id="3.5.1.108"/>
    </reaction>
</comment>
<keyword evidence="8 12" id="KW-0378">Hydrolase</keyword>
<feature type="binding site" evidence="12">
    <location>
        <position position="237"/>
    </location>
    <ligand>
        <name>Zn(2+)</name>
        <dbReference type="ChEBI" id="CHEBI:29105"/>
    </ligand>
</feature>
<dbReference type="HAMAP" id="MF_00388">
    <property type="entry name" value="LpxC"/>
    <property type="match status" value="1"/>
</dbReference>
<dbReference type="InterPro" id="IPR020568">
    <property type="entry name" value="Ribosomal_Su5_D2-typ_SF"/>
</dbReference>
<evidence type="ECO:0000256" key="6">
    <source>
        <dbReference type="ARBA" id="ARBA00022556"/>
    </source>
</evidence>
<keyword evidence="9 12" id="KW-0862">Zinc</keyword>
<dbReference type="UniPathway" id="UPA00359">
    <property type="reaction ID" value="UER00478"/>
</dbReference>
<keyword evidence="6 12" id="KW-0441">Lipid A biosynthesis</keyword>
<evidence type="ECO:0000313" key="14">
    <source>
        <dbReference type="Proteomes" id="UP000242205"/>
    </source>
</evidence>
<evidence type="ECO:0000256" key="9">
    <source>
        <dbReference type="ARBA" id="ARBA00022833"/>
    </source>
</evidence>
<dbReference type="InterPro" id="IPR015870">
    <property type="entry name" value="UDP-acyl_N-AcGlcN_deAcase_N"/>
</dbReference>
<dbReference type="EC" id="3.5.1.108" evidence="4 12"/>
<gene>
    <name evidence="12" type="primary">lpxC</name>
    <name evidence="13" type="ORF">C0099_12240</name>
</gene>
<dbReference type="InterPro" id="IPR011334">
    <property type="entry name" value="UDP-acyl_GlcNac_deAcase_C"/>
</dbReference>
<feature type="active site" description="Proton donor" evidence="12">
    <location>
        <position position="264"/>
    </location>
</feature>
<proteinExistence type="inferred from homology"/>
<evidence type="ECO:0000256" key="12">
    <source>
        <dbReference type="HAMAP-Rule" id="MF_00388"/>
    </source>
</evidence>
<dbReference type="AlphaFoldDB" id="A0A2I6S8M9"/>
<keyword evidence="10 12" id="KW-0443">Lipid metabolism</keyword>
<dbReference type="EMBL" id="CP025682">
    <property type="protein sequence ID" value="AUN95630.1"/>
    <property type="molecule type" value="Genomic_DNA"/>
</dbReference>
<dbReference type="InterPro" id="IPR004463">
    <property type="entry name" value="UDP-acyl_GlcNac_deAcase"/>
</dbReference>
<evidence type="ECO:0000313" key="13">
    <source>
        <dbReference type="EMBL" id="AUN95630.1"/>
    </source>
</evidence>
<name>A0A2I6S8M9_9RHOO</name>
<evidence type="ECO:0000256" key="7">
    <source>
        <dbReference type="ARBA" id="ARBA00022723"/>
    </source>
</evidence>
<comment type="cofactor">
    <cofactor evidence="1 12">
        <name>Zn(2+)</name>
        <dbReference type="ChEBI" id="CHEBI:29105"/>
    </cofactor>
</comment>